<dbReference type="Proteomes" id="UP000198914">
    <property type="component" value="Unassembled WGS sequence"/>
</dbReference>
<evidence type="ECO:0000313" key="6">
    <source>
        <dbReference type="EMBL" id="SDZ56549.1"/>
    </source>
</evidence>
<keyword evidence="4" id="KW-0804">Transcription</keyword>
<dbReference type="AlphaFoldDB" id="A0A1H3U4V1"/>
<dbReference type="SUPFAM" id="SSF46785">
    <property type="entry name" value="Winged helix' DNA-binding domain"/>
    <property type="match status" value="1"/>
</dbReference>
<sequence>MGKNARPDLPWADAPFLLALSRGRSFSAAAAELGVDRTTVARRLDRLETQFGTKLFERQSGQLELSQDGRKIMSSVERAEQELSQLNADQGDHRFGYGKVRISLSEHVLAGFSHQLVQFINDHPQVFLELTTSDRFVDLYKYEADILLRIARAPPEKLQSIDLGAVTFELYRRADQTDAAQSFLALPGQTDISSMMEGATPSETAIAAVDGVLATRDMILAGGGSGILPKFLGHCDPRLSPCPGRLRPDTFRLTMSCLPEQRNLHRIRIVMKDLSGLIGQALGNLNAKD</sequence>
<proteinExistence type="inferred from homology"/>
<dbReference type="PANTHER" id="PTHR30537:SF3">
    <property type="entry name" value="TRANSCRIPTIONAL REGULATORY PROTEIN"/>
    <property type="match status" value="1"/>
</dbReference>
<evidence type="ECO:0000256" key="2">
    <source>
        <dbReference type="ARBA" id="ARBA00023015"/>
    </source>
</evidence>
<evidence type="ECO:0000313" key="7">
    <source>
        <dbReference type="Proteomes" id="UP000198914"/>
    </source>
</evidence>
<comment type="similarity">
    <text evidence="1">Belongs to the LysR transcriptional regulatory family.</text>
</comment>
<dbReference type="Pfam" id="PF03466">
    <property type="entry name" value="LysR_substrate"/>
    <property type="match status" value="1"/>
</dbReference>
<dbReference type="Gene3D" id="3.40.190.290">
    <property type="match status" value="1"/>
</dbReference>
<dbReference type="Gene3D" id="1.10.10.10">
    <property type="entry name" value="Winged helix-like DNA-binding domain superfamily/Winged helix DNA-binding domain"/>
    <property type="match status" value="1"/>
</dbReference>
<dbReference type="InterPro" id="IPR036390">
    <property type="entry name" value="WH_DNA-bd_sf"/>
</dbReference>
<keyword evidence="3 6" id="KW-0238">DNA-binding</keyword>
<name>A0A1H3U4V1_9RHOB</name>
<organism evidence="6 7">
    <name type="scientific">Jannaschia faecimaris</name>
    <dbReference type="NCBI Taxonomy" id="1244108"/>
    <lineage>
        <taxon>Bacteria</taxon>
        <taxon>Pseudomonadati</taxon>
        <taxon>Pseudomonadota</taxon>
        <taxon>Alphaproteobacteria</taxon>
        <taxon>Rhodobacterales</taxon>
        <taxon>Roseobacteraceae</taxon>
        <taxon>Jannaschia</taxon>
    </lineage>
</organism>
<accession>A0A1H3U4V1</accession>
<dbReference type="InterPro" id="IPR000847">
    <property type="entry name" value="LysR_HTH_N"/>
</dbReference>
<dbReference type="STRING" id="1244108.SAMN05444004_12221"/>
<dbReference type="PANTHER" id="PTHR30537">
    <property type="entry name" value="HTH-TYPE TRANSCRIPTIONAL REGULATOR"/>
    <property type="match status" value="1"/>
</dbReference>
<dbReference type="GO" id="GO:0006351">
    <property type="term" value="P:DNA-templated transcription"/>
    <property type="evidence" value="ECO:0007669"/>
    <property type="project" value="TreeGrafter"/>
</dbReference>
<keyword evidence="7" id="KW-1185">Reference proteome</keyword>
<evidence type="ECO:0000256" key="4">
    <source>
        <dbReference type="ARBA" id="ARBA00023163"/>
    </source>
</evidence>
<dbReference type="SUPFAM" id="SSF53850">
    <property type="entry name" value="Periplasmic binding protein-like II"/>
    <property type="match status" value="1"/>
</dbReference>
<protein>
    <submittedName>
        <fullName evidence="6">DNA-binding transcriptional regulator, LysR family</fullName>
    </submittedName>
</protein>
<keyword evidence="2" id="KW-0805">Transcription regulation</keyword>
<dbReference type="PROSITE" id="PS50931">
    <property type="entry name" value="HTH_LYSR"/>
    <property type="match status" value="1"/>
</dbReference>
<dbReference type="InterPro" id="IPR058163">
    <property type="entry name" value="LysR-type_TF_proteobact-type"/>
</dbReference>
<dbReference type="OrthoDB" id="7768317at2"/>
<gene>
    <name evidence="6" type="ORF">SAMN05444004_12221</name>
</gene>
<dbReference type="EMBL" id="FNPX01000022">
    <property type="protein sequence ID" value="SDZ56549.1"/>
    <property type="molecule type" value="Genomic_DNA"/>
</dbReference>
<dbReference type="InterPro" id="IPR005119">
    <property type="entry name" value="LysR_subst-bd"/>
</dbReference>
<dbReference type="Pfam" id="PF00126">
    <property type="entry name" value="HTH_1"/>
    <property type="match status" value="1"/>
</dbReference>
<evidence type="ECO:0000259" key="5">
    <source>
        <dbReference type="PROSITE" id="PS50931"/>
    </source>
</evidence>
<evidence type="ECO:0000256" key="3">
    <source>
        <dbReference type="ARBA" id="ARBA00023125"/>
    </source>
</evidence>
<dbReference type="GO" id="GO:0003700">
    <property type="term" value="F:DNA-binding transcription factor activity"/>
    <property type="evidence" value="ECO:0007669"/>
    <property type="project" value="InterPro"/>
</dbReference>
<evidence type="ECO:0000256" key="1">
    <source>
        <dbReference type="ARBA" id="ARBA00009437"/>
    </source>
</evidence>
<dbReference type="RefSeq" id="WP_092647706.1">
    <property type="nucleotide sequence ID" value="NZ_FNPX01000022.1"/>
</dbReference>
<dbReference type="InterPro" id="IPR036388">
    <property type="entry name" value="WH-like_DNA-bd_sf"/>
</dbReference>
<dbReference type="GO" id="GO:0043565">
    <property type="term" value="F:sequence-specific DNA binding"/>
    <property type="evidence" value="ECO:0007669"/>
    <property type="project" value="TreeGrafter"/>
</dbReference>
<feature type="domain" description="HTH lysR-type" evidence="5">
    <location>
        <begin position="17"/>
        <end position="66"/>
    </location>
</feature>
<reference evidence="7" key="1">
    <citation type="submission" date="2016-10" db="EMBL/GenBank/DDBJ databases">
        <authorList>
            <person name="Varghese N."/>
            <person name="Submissions S."/>
        </authorList>
    </citation>
    <scope>NUCLEOTIDE SEQUENCE [LARGE SCALE GENOMIC DNA]</scope>
    <source>
        <strain evidence="7">DSM 100420</strain>
    </source>
</reference>